<accession>A0AAD6D8L1</accession>
<reference evidence="3 4" key="1">
    <citation type="journal article" date="2023" name="IMA Fungus">
        <title>Comparative genomic study of the Penicillium genus elucidates a diverse pangenome and 15 lateral gene transfer events.</title>
        <authorList>
            <person name="Petersen C."/>
            <person name="Sorensen T."/>
            <person name="Nielsen M.R."/>
            <person name="Sondergaard T.E."/>
            <person name="Sorensen J.L."/>
            <person name="Fitzpatrick D.A."/>
            <person name="Frisvad J.C."/>
            <person name="Nielsen K.L."/>
        </authorList>
    </citation>
    <scope>NUCLEOTIDE SEQUENCE [LARGE SCALE GENOMIC DNA]</scope>
    <source>
        <strain evidence="3 4">IBT 35679</strain>
    </source>
</reference>
<dbReference type="CDD" id="cd12148">
    <property type="entry name" value="fungal_TF_MHR"/>
    <property type="match status" value="1"/>
</dbReference>
<dbReference type="PANTHER" id="PTHR46910">
    <property type="entry name" value="TRANSCRIPTION FACTOR PDR1"/>
    <property type="match status" value="1"/>
</dbReference>
<dbReference type="Proteomes" id="UP001220324">
    <property type="component" value="Unassembled WGS sequence"/>
</dbReference>
<evidence type="ECO:0000256" key="2">
    <source>
        <dbReference type="SAM" id="MobiDB-lite"/>
    </source>
</evidence>
<evidence type="ECO:0000256" key="1">
    <source>
        <dbReference type="ARBA" id="ARBA00023242"/>
    </source>
</evidence>
<organism evidence="3 4">
    <name type="scientific">Penicillium frequentans</name>
    <dbReference type="NCBI Taxonomy" id="3151616"/>
    <lineage>
        <taxon>Eukaryota</taxon>
        <taxon>Fungi</taxon>
        <taxon>Dikarya</taxon>
        <taxon>Ascomycota</taxon>
        <taxon>Pezizomycotina</taxon>
        <taxon>Eurotiomycetes</taxon>
        <taxon>Eurotiomycetidae</taxon>
        <taxon>Eurotiales</taxon>
        <taxon>Aspergillaceae</taxon>
        <taxon>Penicillium</taxon>
    </lineage>
</organism>
<dbReference type="InterPro" id="IPR050987">
    <property type="entry name" value="AtrR-like"/>
</dbReference>
<keyword evidence="1" id="KW-0539">Nucleus</keyword>
<dbReference type="AlphaFoldDB" id="A0AAD6D8L1"/>
<evidence type="ECO:0000313" key="4">
    <source>
        <dbReference type="Proteomes" id="UP001220324"/>
    </source>
</evidence>
<proteinExistence type="predicted"/>
<keyword evidence="4" id="KW-1185">Reference proteome</keyword>
<evidence type="ECO:0000313" key="3">
    <source>
        <dbReference type="EMBL" id="KAJ5556980.1"/>
    </source>
</evidence>
<evidence type="ECO:0008006" key="5">
    <source>
        <dbReference type="Google" id="ProtNLM"/>
    </source>
</evidence>
<sequence length="620" mass="71060">MVKQLAQLQQKVDDLYKNRNATPNLDSDKSQSLLPTEKSSPFNGQLSIEATSQSFDSSQHFGIFQPTDTFVTSTSSPGYIASSSQIRALRGLRNTKRSSESGNTSTEKTVSVKLPETFILWSQVEAFFEEFGCFWPFLREEKVRQRLSAVLNNLEYGVKQREIKVTAENCKIIAILLNMLAYASLMTEPYTSEDSTPGSQTYCKGLSLMETFAKLHDNDLDTMIYHTLSAAFFLGAEKLQMALQSASQGFYIARRTELNNQKRWPTNVQDEIVCRQSLWWTLYFLDKRITQKIGITYSVRENECGVRDSFDAEDDRGLQDHHQLLQSMIAFSQLWSYIWDCFFSPRASEKQDDWEDLELTDTRIMLAYRRLPSTLHWSSENVFNYVNEESERHVRRRILVFLRFSFLRLSIRHHNLISDTHDYQRRESCVSLCKGMIDAVQAYTDTFGCPKPSGYFLTSALVESLYWVELERRQDVPVLPETLLNSTKSLATKLLRNLSFESGAAARAYEALGDVLSTESLESLHLGNFDELIEPSGNMENMFDLGEMWNDKDPFSLDFGAIMAESKAFSYQHSKSPLSPSIRTTVETNGSHFNQFSEDFDWYSLMQSLPSGESDPLDLF</sequence>
<feature type="compositionally biased region" description="Polar residues" evidence="2">
    <location>
        <begin position="19"/>
        <end position="38"/>
    </location>
</feature>
<name>A0AAD6D8L1_9EURO</name>
<gene>
    <name evidence="3" type="ORF">N7494_000895</name>
</gene>
<dbReference type="PANTHER" id="PTHR46910:SF13">
    <property type="entry name" value="SPECIFIC TRANSCRIPTION FACTOR, PUTATIVE (AFU_ORTHOLOGUE AFUA_4G06190)-RELATED"/>
    <property type="match status" value="1"/>
</dbReference>
<dbReference type="EMBL" id="JAQIZZ010000001">
    <property type="protein sequence ID" value="KAJ5556980.1"/>
    <property type="molecule type" value="Genomic_DNA"/>
</dbReference>
<protein>
    <recommendedName>
        <fullName evidence="5">Transcription factor domain-containing protein</fullName>
    </recommendedName>
</protein>
<feature type="region of interest" description="Disordered" evidence="2">
    <location>
        <begin position="16"/>
        <end position="38"/>
    </location>
</feature>
<dbReference type="GO" id="GO:0003700">
    <property type="term" value="F:DNA-binding transcription factor activity"/>
    <property type="evidence" value="ECO:0007669"/>
    <property type="project" value="InterPro"/>
</dbReference>
<comment type="caution">
    <text evidence="3">The sequence shown here is derived from an EMBL/GenBank/DDBJ whole genome shotgun (WGS) entry which is preliminary data.</text>
</comment>